<gene>
    <name evidence="10" type="ORF">GCM10009839_26070</name>
</gene>
<feature type="transmembrane region" description="Helical" evidence="8">
    <location>
        <begin position="175"/>
        <end position="197"/>
    </location>
</feature>
<dbReference type="SUPFAM" id="SSF103473">
    <property type="entry name" value="MFS general substrate transporter"/>
    <property type="match status" value="1"/>
</dbReference>
<dbReference type="CDD" id="cd17321">
    <property type="entry name" value="MFS_MMR_MDR_like"/>
    <property type="match status" value="1"/>
</dbReference>
<sequence>MITEENQPAPEAAPADGRKWWALGGLALSLLVVGLDLTILNVALPTLATSLRASTSQLQWFANSYNLAMAVALLPGGLLGDRFGRKRMLLGALVAFGVSSGFCAFASSAGQLIVWRAVLGVGAALLIPLSMSVLTVLFTPEERPRAMGIWATANMLGIPLGPILGGWLLDHFWWGSVFLINLPVVVLALLAVLWLVPESRAERKPAIDVPGLLACAAGLAAVTYGLIKAGDAGWGSAEALLPIAGGLVLLAGFVQLQRRPKQTLIDLELFRARGFTWGTILATIVTFALFGLMFTLPQFYQAVEGADAFGTGLRLLPLIAGLIVGVRGGQPFLPKTGPGPLIGTGFALLTVALLIGSTTGVHTGYGFVAFWLALGGVGVGLAMPIAMNAALDQLSPERAGVGSGLLMTIRQVGGTIAVAVLGTVLNSEYRDRVGEATKRLAPQDAAAVARSAGYGVTVATQKLHSPSLLESVRSALVHATSLTMWVSAGFAFLGVLAATRLRRPAPVTAPAAKAPESTGDLLNAAD</sequence>
<evidence type="ECO:0000313" key="11">
    <source>
        <dbReference type="Proteomes" id="UP001500751"/>
    </source>
</evidence>
<feature type="transmembrane region" description="Helical" evidence="8">
    <location>
        <begin position="475"/>
        <end position="498"/>
    </location>
</feature>
<dbReference type="EMBL" id="BAAAQN010000012">
    <property type="protein sequence ID" value="GAA2026429.1"/>
    <property type="molecule type" value="Genomic_DNA"/>
</dbReference>
<feature type="transmembrane region" description="Helical" evidence="8">
    <location>
        <begin position="20"/>
        <end position="40"/>
    </location>
</feature>
<evidence type="ECO:0000256" key="5">
    <source>
        <dbReference type="ARBA" id="ARBA00022989"/>
    </source>
</evidence>
<dbReference type="InterPro" id="IPR004638">
    <property type="entry name" value="EmrB-like"/>
</dbReference>
<feature type="transmembrane region" description="Helical" evidence="8">
    <location>
        <begin position="338"/>
        <end position="356"/>
    </location>
</feature>
<evidence type="ECO:0000313" key="10">
    <source>
        <dbReference type="EMBL" id="GAA2026429.1"/>
    </source>
</evidence>
<feature type="transmembrane region" description="Helical" evidence="8">
    <location>
        <begin position="113"/>
        <end position="137"/>
    </location>
</feature>
<dbReference type="Pfam" id="PF07690">
    <property type="entry name" value="MFS_1"/>
    <property type="match status" value="1"/>
</dbReference>
<organism evidence="10 11">
    <name type="scientific">Catenulispora yoronensis</name>
    <dbReference type="NCBI Taxonomy" id="450799"/>
    <lineage>
        <taxon>Bacteria</taxon>
        <taxon>Bacillati</taxon>
        <taxon>Actinomycetota</taxon>
        <taxon>Actinomycetes</taxon>
        <taxon>Catenulisporales</taxon>
        <taxon>Catenulisporaceae</taxon>
        <taxon>Catenulispora</taxon>
    </lineage>
</organism>
<dbReference type="InterPro" id="IPR036259">
    <property type="entry name" value="MFS_trans_sf"/>
</dbReference>
<feature type="transmembrane region" description="Helical" evidence="8">
    <location>
        <begin position="368"/>
        <end position="391"/>
    </location>
</feature>
<feature type="transmembrane region" description="Helical" evidence="8">
    <location>
        <begin position="60"/>
        <end position="79"/>
    </location>
</feature>
<feature type="transmembrane region" description="Helical" evidence="8">
    <location>
        <begin position="209"/>
        <end position="227"/>
    </location>
</feature>
<dbReference type="PANTHER" id="PTHR42718">
    <property type="entry name" value="MAJOR FACILITATOR SUPERFAMILY MULTIDRUG TRANSPORTER MFSC"/>
    <property type="match status" value="1"/>
</dbReference>
<comment type="subcellular location">
    <subcellularLocation>
        <location evidence="1">Cell membrane</location>
        <topology evidence="1">Multi-pass membrane protein</topology>
    </subcellularLocation>
</comment>
<feature type="transmembrane region" description="Helical" evidence="8">
    <location>
        <begin position="149"/>
        <end position="169"/>
    </location>
</feature>
<accession>A0ABP5FJK3</accession>
<feature type="domain" description="Major facilitator superfamily (MFS) profile" evidence="9">
    <location>
        <begin position="22"/>
        <end position="506"/>
    </location>
</feature>
<proteinExistence type="predicted"/>
<dbReference type="PROSITE" id="PS50850">
    <property type="entry name" value="MFS"/>
    <property type="match status" value="1"/>
</dbReference>
<keyword evidence="6 8" id="KW-0472">Membrane</keyword>
<name>A0ABP5FJK3_9ACTN</name>
<evidence type="ECO:0000256" key="6">
    <source>
        <dbReference type="ARBA" id="ARBA00023136"/>
    </source>
</evidence>
<keyword evidence="2" id="KW-0813">Transport</keyword>
<dbReference type="RefSeq" id="WP_344665813.1">
    <property type="nucleotide sequence ID" value="NZ_BAAAQN010000012.1"/>
</dbReference>
<evidence type="ECO:0000256" key="1">
    <source>
        <dbReference type="ARBA" id="ARBA00004651"/>
    </source>
</evidence>
<feature type="transmembrane region" description="Helical" evidence="8">
    <location>
        <begin position="239"/>
        <end position="256"/>
    </location>
</feature>
<keyword evidence="5 8" id="KW-1133">Transmembrane helix</keyword>
<dbReference type="Gene3D" id="1.20.1720.10">
    <property type="entry name" value="Multidrug resistance protein D"/>
    <property type="match status" value="2"/>
</dbReference>
<protein>
    <submittedName>
        <fullName evidence="10">DHA2 family efflux MFS transporter permease subunit</fullName>
    </submittedName>
</protein>
<dbReference type="Proteomes" id="UP001500751">
    <property type="component" value="Unassembled WGS sequence"/>
</dbReference>
<comment type="caution">
    <text evidence="10">The sequence shown here is derived from an EMBL/GenBank/DDBJ whole genome shotgun (WGS) entry which is preliminary data.</text>
</comment>
<keyword evidence="3" id="KW-1003">Cell membrane</keyword>
<evidence type="ECO:0000256" key="8">
    <source>
        <dbReference type="SAM" id="Phobius"/>
    </source>
</evidence>
<keyword evidence="4 8" id="KW-0812">Transmembrane</keyword>
<evidence type="ECO:0000256" key="2">
    <source>
        <dbReference type="ARBA" id="ARBA00022448"/>
    </source>
</evidence>
<feature type="transmembrane region" description="Helical" evidence="8">
    <location>
        <begin position="88"/>
        <end position="107"/>
    </location>
</feature>
<dbReference type="InterPro" id="IPR011701">
    <property type="entry name" value="MFS"/>
</dbReference>
<dbReference type="PANTHER" id="PTHR42718:SF42">
    <property type="entry name" value="EXPORT PROTEIN"/>
    <property type="match status" value="1"/>
</dbReference>
<reference evidence="11" key="1">
    <citation type="journal article" date="2019" name="Int. J. Syst. Evol. Microbiol.">
        <title>The Global Catalogue of Microorganisms (GCM) 10K type strain sequencing project: providing services to taxonomists for standard genome sequencing and annotation.</title>
        <authorList>
            <consortium name="The Broad Institute Genomics Platform"/>
            <consortium name="The Broad Institute Genome Sequencing Center for Infectious Disease"/>
            <person name="Wu L."/>
            <person name="Ma J."/>
        </authorList>
    </citation>
    <scope>NUCLEOTIDE SEQUENCE [LARGE SCALE GENOMIC DNA]</scope>
    <source>
        <strain evidence="11">JCM 16014</strain>
    </source>
</reference>
<evidence type="ECO:0000256" key="7">
    <source>
        <dbReference type="SAM" id="MobiDB-lite"/>
    </source>
</evidence>
<feature type="transmembrane region" description="Helical" evidence="8">
    <location>
        <begin position="277"/>
        <end position="296"/>
    </location>
</feature>
<feature type="region of interest" description="Disordered" evidence="7">
    <location>
        <begin position="507"/>
        <end position="526"/>
    </location>
</feature>
<keyword evidence="11" id="KW-1185">Reference proteome</keyword>
<evidence type="ECO:0000259" key="9">
    <source>
        <dbReference type="PROSITE" id="PS50850"/>
    </source>
</evidence>
<dbReference type="NCBIfam" id="TIGR00711">
    <property type="entry name" value="efflux_EmrB"/>
    <property type="match status" value="1"/>
</dbReference>
<evidence type="ECO:0000256" key="3">
    <source>
        <dbReference type="ARBA" id="ARBA00022475"/>
    </source>
</evidence>
<dbReference type="InterPro" id="IPR020846">
    <property type="entry name" value="MFS_dom"/>
</dbReference>
<evidence type="ECO:0000256" key="4">
    <source>
        <dbReference type="ARBA" id="ARBA00022692"/>
    </source>
</evidence>